<accession>A0ACD5ALW7</accession>
<organism evidence="1 2">
    <name type="scientific">Streptomyces citrinus</name>
    <dbReference type="NCBI Taxonomy" id="3118173"/>
    <lineage>
        <taxon>Bacteria</taxon>
        <taxon>Bacillati</taxon>
        <taxon>Actinomycetota</taxon>
        <taxon>Actinomycetes</taxon>
        <taxon>Kitasatosporales</taxon>
        <taxon>Streptomycetaceae</taxon>
        <taxon>Streptomyces</taxon>
    </lineage>
</organism>
<protein>
    <submittedName>
        <fullName evidence="1">Uncharacterized protein</fullName>
    </submittedName>
</protein>
<gene>
    <name evidence="1" type="ORF">V2W30_35890</name>
</gene>
<evidence type="ECO:0000313" key="2">
    <source>
        <dbReference type="Proteomes" id="UP001432251"/>
    </source>
</evidence>
<evidence type="ECO:0000313" key="1">
    <source>
        <dbReference type="EMBL" id="WWQ68184.1"/>
    </source>
</evidence>
<sequence>MKAIRAASAAALSLTALTLTAPTAVAESDPFQVSIAPTTIAAGGQVTLYASGCSGDTTVSAGIFDSVKIRKDSGSATRTVDWDAKQGAMYSVTFSCSGGSSRTVDLTVAGGRPVEPTPPPVHHGVRAGVGGSLGGFDMQEIGLGAALITGALGTAYYFSRRRSGENNA</sequence>
<dbReference type="Proteomes" id="UP001432251">
    <property type="component" value="Chromosome"/>
</dbReference>
<proteinExistence type="predicted"/>
<reference evidence="1" key="1">
    <citation type="journal article" date="2025" name="Int. J. Syst. Evol. Microbiol.">
        <title>Streptomyces citrinus sp. nov., with yellow diffusible pigment.</title>
        <authorList>
            <person name="He Y."/>
            <person name="Yang E."/>
            <person name="Xu J."/>
            <person name="Sun Y."/>
            <person name="Sun L."/>
        </authorList>
    </citation>
    <scope>NUCLEOTIDE SEQUENCE</scope>
    <source>
        <strain evidence="1">Q6</strain>
    </source>
</reference>
<dbReference type="EMBL" id="CP146022">
    <property type="protein sequence ID" value="WWQ68184.1"/>
    <property type="molecule type" value="Genomic_DNA"/>
</dbReference>
<keyword evidence="2" id="KW-1185">Reference proteome</keyword>
<name>A0ACD5ALW7_9ACTN</name>